<evidence type="ECO:0000256" key="1">
    <source>
        <dbReference type="SAM" id="SignalP"/>
    </source>
</evidence>
<protein>
    <submittedName>
        <fullName evidence="2">Uncharacterized protein</fullName>
    </submittedName>
</protein>
<reference evidence="2 3" key="1">
    <citation type="journal article" date="2011" name="J. Gen. Appl. Microbiol.">
        <title>Draft genome sequencing of the enigmatic basidiomycete Mixia osmundae.</title>
        <authorList>
            <person name="Nishida H."/>
            <person name="Nagatsuka Y."/>
            <person name="Sugiyama J."/>
        </authorList>
    </citation>
    <scope>NUCLEOTIDE SEQUENCE [LARGE SCALE GENOMIC DNA]</scope>
    <source>
        <strain evidence="3">CBS 9802 / IAM 14324 / JCM 22182 / KY 12970</strain>
    </source>
</reference>
<sequence>MITQISMLALLLASVLVSQAYDIGCLRECRVKMDVFGQHDELFTNTSVYIKPSNPGAMLDITKFKPCTATAGMVCVTADSQCVVGSLAAQKLTIDGRGFKAGVVYHFDNVHELTNPTLMTDSQGGDMLCELAIGCP</sequence>
<feature type="signal peptide" evidence="1">
    <location>
        <begin position="1"/>
        <end position="20"/>
    </location>
</feature>
<keyword evidence="1" id="KW-0732">Signal</keyword>
<accession>G7E6Z9</accession>
<dbReference type="InParanoid" id="G7E6Z9"/>
<dbReference type="AlphaFoldDB" id="G7E6Z9"/>
<comment type="caution">
    <text evidence="2">The sequence shown here is derived from an EMBL/GenBank/DDBJ whole genome shotgun (WGS) entry which is preliminary data.</text>
</comment>
<name>G7E6Z9_MIXOS</name>
<reference evidence="2 3" key="2">
    <citation type="journal article" date="2012" name="Open Biol.">
        <title>Characteristics of nucleosomes and linker DNA regions on the genome of the basidiomycete Mixia osmundae revealed by mono- and dinucleosome mapping.</title>
        <authorList>
            <person name="Nishida H."/>
            <person name="Kondo S."/>
            <person name="Matsumoto T."/>
            <person name="Suzuki Y."/>
            <person name="Yoshikawa H."/>
            <person name="Taylor T.D."/>
            <person name="Sugiyama J."/>
        </authorList>
    </citation>
    <scope>NUCLEOTIDE SEQUENCE [LARGE SCALE GENOMIC DNA]</scope>
    <source>
        <strain evidence="3">CBS 9802 / IAM 14324 / JCM 22182 / KY 12970</strain>
    </source>
</reference>
<dbReference type="RefSeq" id="XP_014567582.1">
    <property type="nucleotide sequence ID" value="XM_014712096.1"/>
</dbReference>
<dbReference type="EMBL" id="BABT02000153">
    <property type="protein sequence ID" value="GAA98609.1"/>
    <property type="molecule type" value="Genomic_DNA"/>
</dbReference>
<dbReference type="HOGENOM" id="CLU_140488_0_0_1"/>
<evidence type="ECO:0000313" key="3">
    <source>
        <dbReference type="Proteomes" id="UP000009131"/>
    </source>
</evidence>
<feature type="chain" id="PRO_5009955857" evidence="1">
    <location>
        <begin position="21"/>
        <end position="136"/>
    </location>
</feature>
<proteinExistence type="predicted"/>
<gene>
    <name evidence="2" type="primary">Mo05296</name>
    <name evidence="2" type="ORF">E5Q_05296</name>
</gene>
<keyword evidence="3" id="KW-1185">Reference proteome</keyword>
<organism evidence="2 3">
    <name type="scientific">Mixia osmundae (strain CBS 9802 / IAM 14324 / JCM 22182 / KY 12970)</name>
    <dbReference type="NCBI Taxonomy" id="764103"/>
    <lineage>
        <taxon>Eukaryota</taxon>
        <taxon>Fungi</taxon>
        <taxon>Dikarya</taxon>
        <taxon>Basidiomycota</taxon>
        <taxon>Pucciniomycotina</taxon>
        <taxon>Mixiomycetes</taxon>
        <taxon>Mixiales</taxon>
        <taxon>Mixiaceae</taxon>
        <taxon>Mixia</taxon>
    </lineage>
</organism>
<evidence type="ECO:0000313" key="2">
    <source>
        <dbReference type="EMBL" id="GAA98609.1"/>
    </source>
</evidence>
<dbReference type="Proteomes" id="UP000009131">
    <property type="component" value="Unassembled WGS sequence"/>
</dbReference>